<keyword evidence="8" id="KW-1185">Reference proteome</keyword>
<dbReference type="PANTHER" id="PTHR30352:SF2">
    <property type="entry name" value="ANAEROBIC RIBONUCLEOSIDE-TRIPHOSPHATE REDUCTASE-ACTIVATING PROTEIN"/>
    <property type="match status" value="1"/>
</dbReference>
<evidence type="ECO:0000256" key="6">
    <source>
        <dbReference type="ARBA" id="ARBA00023014"/>
    </source>
</evidence>
<keyword evidence="6" id="KW-0411">Iron-sulfur</keyword>
<dbReference type="AlphaFoldDB" id="A0A417XYH5"/>
<evidence type="ECO:0000256" key="1">
    <source>
        <dbReference type="ARBA" id="ARBA00001966"/>
    </source>
</evidence>
<dbReference type="GO" id="GO:0004748">
    <property type="term" value="F:ribonucleoside-diphosphate reductase activity, thioredoxin disulfide as acceptor"/>
    <property type="evidence" value="ECO:0007669"/>
    <property type="project" value="TreeGrafter"/>
</dbReference>
<keyword evidence="4" id="KW-0479">Metal-binding</keyword>
<dbReference type="InterPro" id="IPR058240">
    <property type="entry name" value="rSAM_sf"/>
</dbReference>
<organism evidence="7 8">
    <name type="scientific">Nocardioides immobilis</name>
    <dbReference type="NCBI Taxonomy" id="2049295"/>
    <lineage>
        <taxon>Bacteria</taxon>
        <taxon>Bacillati</taxon>
        <taxon>Actinomycetota</taxon>
        <taxon>Actinomycetes</taxon>
        <taxon>Propionibacteriales</taxon>
        <taxon>Nocardioidaceae</taxon>
        <taxon>Nocardioides</taxon>
    </lineage>
</organism>
<dbReference type="Proteomes" id="UP000283644">
    <property type="component" value="Unassembled WGS sequence"/>
</dbReference>
<evidence type="ECO:0000313" key="8">
    <source>
        <dbReference type="Proteomes" id="UP000283644"/>
    </source>
</evidence>
<dbReference type="OrthoDB" id="9782387at2"/>
<dbReference type="SUPFAM" id="SSF102114">
    <property type="entry name" value="Radical SAM enzymes"/>
    <property type="match status" value="1"/>
</dbReference>
<protein>
    <submittedName>
        <fullName evidence="7">Radical SAM protein</fullName>
    </submittedName>
</protein>
<dbReference type="PANTHER" id="PTHR30352">
    <property type="entry name" value="PYRUVATE FORMATE-LYASE-ACTIVATING ENZYME"/>
    <property type="match status" value="1"/>
</dbReference>
<evidence type="ECO:0000256" key="4">
    <source>
        <dbReference type="ARBA" id="ARBA00022723"/>
    </source>
</evidence>
<dbReference type="Gene3D" id="3.20.20.70">
    <property type="entry name" value="Aldolase class I"/>
    <property type="match status" value="1"/>
</dbReference>
<keyword evidence="2" id="KW-0004">4Fe-4S</keyword>
<accession>A0A417XYH5</accession>
<gene>
    <name evidence="7" type="ORF">D0Z08_19515</name>
</gene>
<dbReference type="GO" id="GO:0051539">
    <property type="term" value="F:4 iron, 4 sulfur cluster binding"/>
    <property type="evidence" value="ECO:0007669"/>
    <property type="project" value="UniProtKB-KW"/>
</dbReference>
<dbReference type="InterPro" id="IPR013785">
    <property type="entry name" value="Aldolase_TIM"/>
</dbReference>
<evidence type="ECO:0000256" key="2">
    <source>
        <dbReference type="ARBA" id="ARBA00022485"/>
    </source>
</evidence>
<comment type="cofactor">
    <cofactor evidence="1">
        <name>[4Fe-4S] cluster</name>
        <dbReference type="ChEBI" id="CHEBI:49883"/>
    </cofactor>
</comment>
<name>A0A417XYH5_9ACTN</name>
<reference evidence="7 8" key="1">
    <citation type="submission" date="2018-09" db="EMBL/GenBank/DDBJ databases">
        <title>Genome sequencing of Nocardioides immobilis CCTCC AB 2017083 for comparison to Nocardioides silvaticus.</title>
        <authorList>
            <person name="Li C."/>
            <person name="Wang G."/>
        </authorList>
    </citation>
    <scope>NUCLEOTIDE SEQUENCE [LARGE SCALE GENOMIC DNA]</scope>
    <source>
        <strain evidence="7 8">CCTCC AB 2017083</strain>
    </source>
</reference>
<evidence type="ECO:0000313" key="7">
    <source>
        <dbReference type="EMBL" id="RHW25417.1"/>
    </source>
</evidence>
<dbReference type="Pfam" id="PF13353">
    <property type="entry name" value="Fer4_12"/>
    <property type="match status" value="1"/>
</dbReference>
<evidence type="ECO:0000256" key="5">
    <source>
        <dbReference type="ARBA" id="ARBA00023004"/>
    </source>
</evidence>
<evidence type="ECO:0000256" key="3">
    <source>
        <dbReference type="ARBA" id="ARBA00022691"/>
    </source>
</evidence>
<dbReference type="CDD" id="cd01335">
    <property type="entry name" value="Radical_SAM"/>
    <property type="match status" value="1"/>
</dbReference>
<comment type="caution">
    <text evidence="7">The sequence shown here is derived from an EMBL/GenBank/DDBJ whole genome shotgun (WGS) entry which is preliminary data.</text>
</comment>
<keyword evidence="3" id="KW-0949">S-adenosyl-L-methionine</keyword>
<dbReference type="RefSeq" id="WP_118926932.1">
    <property type="nucleotide sequence ID" value="NZ_QXGH01000024.1"/>
</dbReference>
<sequence>MEPRRTVTLSRIVAPLTALGPGLRVGVWVQGCTIGCSGCASVDTWDPSGGSSLELAEAVDRVARALTDDITGITVTGGEPFQQAPAVAELLTRLREIDPLRNHDVLVFTGYTASRAERLGPGLWEQADALVCGPYLPGRGAGGWLRASDNQELVLRTRRGQHRFAVPAAPVVQVAANDGDVTLAGLPRSGDLDRFRQLMHARGIDFEEVSWQS</sequence>
<dbReference type="InterPro" id="IPR007197">
    <property type="entry name" value="rSAM"/>
</dbReference>
<proteinExistence type="predicted"/>
<dbReference type="SFLD" id="SFLDS00029">
    <property type="entry name" value="Radical_SAM"/>
    <property type="match status" value="1"/>
</dbReference>
<dbReference type="InterPro" id="IPR034457">
    <property type="entry name" value="Organic_radical-activating"/>
</dbReference>
<dbReference type="EMBL" id="QXGH01000024">
    <property type="protein sequence ID" value="RHW25417.1"/>
    <property type="molecule type" value="Genomic_DNA"/>
</dbReference>
<dbReference type="GO" id="GO:0046872">
    <property type="term" value="F:metal ion binding"/>
    <property type="evidence" value="ECO:0007669"/>
    <property type="project" value="UniProtKB-KW"/>
</dbReference>
<keyword evidence="5" id="KW-0408">Iron</keyword>